<dbReference type="Pfam" id="PF08642">
    <property type="entry name" value="Rxt3"/>
    <property type="match status" value="1"/>
</dbReference>
<sequence>MERRQQHQQPQLKHHQLQPQHPSQQQQHQHQQQHHQQHHPQHQHHQQHHQQQLPPAAASPRNFAAAPSFGRHRATPPPSRSPSSSSAYGPDRRHPSDSSPYYPSTARLPDLPSARPLARSMAPPPPTSPGGHPLPQSSYGPPPPRPPPVAIGPPIAFPGSRDLPVPRAGSAGMSISAMLGGPPPPASRDVAQQQQQPASSSSSQHYPPPPTASSAGPGPGFPPPVQASPRMHSASSDYPPFRRPQTPDHQRPYDPRASAAPSPRGPYSTPDLQRYGTPQTQAAPAYHPRHPSAPADAPRDPGRMSAAGQPKPYMPPTMARPEDTYPRRDDVGRLEYNPERPGPPRPYASYDDRYRAAPERDRQGPGHPEPRGPPAEVRGGRERAYSGGDAHRQAMPHDMGRRESHPGPPPYARPVTEGRPSEGRDQREVQWGRHGPEPNYRAPMDHQRQPAEPPAPGPYPPPHPPPHPPPPPPPHHGPPYPHERFPPHGPPASGGPPPPPFEQHDRSHLHVQHQPPHPLHRPNEAPAPMAYGPPPFGSPRNRGAEELSGSGHQRNLLAVQEMARKGRVSPLPQAVQGAQPQHPGPGAEPGIKSEFGRMFSGIGSGVGAIGVQGQQQQQQQPQQAIVAALTYANVAPGGHAASIKREDADAQAPVDSGGGTKAKGRRRKLKDDETRDDDGPDRPASGGRASKRPRAHHHHQYAFLPPPFSMAASEPDSHGRSHHHHHHHHAADESSTGVKGVKTTSPADKGSTAPHHHHHHHHGSRPAQQSSSRQRAQSPAAVVIPPKTKTTVSSKAVVDAVAHRPRHHLGDFIYEAGLRPVRQLPTLPTKRAFSSNPKPLPWEVIKDKENCILTVKVPRVHLSEDALEEITARAYLWGTDVYTDDSDIVAACIHGGWVRGEWAEKVDGHVWDAPVGDDEDNDKGRKAKRRGDEAPDAESEGLITSPPASGPIEVPANRDLHVNVLILPRLTRYAATTRYGMASREFGGQHGTRQSAHDGISYMIKSIRWVENGGQPQARLRGKARRERMRRVMREVTTTFGNGKGNGGHIIERRRQQQPPQQTDEGAVERADGEQRE</sequence>
<feature type="compositionally biased region" description="Basic residues" evidence="1">
    <location>
        <begin position="689"/>
        <end position="700"/>
    </location>
</feature>
<feature type="compositionally biased region" description="Low complexity" evidence="1">
    <location>
        <begin position="49"/>
        <end position="69"/>
    </location>
</feature>
<comment type="caution">
    <text evidence="2">The sequence shown here is derived from an EMBL/GenBank/DDBJ whole genome shotgun (WGS) entry which is preliminary data.</text>
</comment>
<feature type="region of interest" description="Disordered" evidence="1">
    <location>
        <begin position="910"/>
        <end position="952"/>
    </location>
</feature>
<dbReference type="OrthoDB" id="3596986at2759"/>
<evidence type="ECO:0000256" key="1">
    <source>
        <dbReference type="SAM" id="MobiDB-lite"/>
    </source>
</evidence>
<gene>
    <name evidence="2" type="ORF">CDD80_6862</name>
</gene>
<dbReference type="GO" id="GO:0016020">
    <property type="term" value="C:membrane"/>
    <property type="evidence" value="ECO:0007669"/>
    <property type="project" value="InterPro"/>
</dbReference>
<dbReference type="InterPro" id="IPR013951">
    <property type="entry name" value="Rxt3"/>
</dbReference>
<dbReference type="EMBL" id="NJES01000791">
    <property type="protein sequence ID" value="PHH69287.1"/>
    <property type="molecule type" value="Genomic_DNA"/>
</dbReference>
<feature type="compositionally biased region" description="Basic residues" evidence="1">
    <location>
        <begin position="31"/>
        <end position="48"/>
    </location>
</feature>
<name>A0A2C5YKJ6_9HYPO</name>
<feature type="region of interest" description="Disordered" evidence="1">
    <location>
        <begin position="643"/>
        <end position="781"/>
    </location>
</feature>
<feature type="compositionally biased region" description="Basic residues" evidence="1">
    <location>
        <begin position="754"/>
        <end position="764"/>
    </location>
</feature>
<feature type="compositionally biased region" description="Basic and acidic residues" evidence="1">
    <location>
        <begin position="1067"/>
        <end position="1077"/>
    </location>
</feature>
<feature type="compositionally biased region" description="Pro residues" evidence="1">
    <location>
        <begin position="487"/>
        <end position="501"/>
    </location>
</feature>
<dbReference type="InterPro" id="IPR005404">
    <property type="entry name" value="K_chnl_volt-dep_Kv3.3"/>
</dbReference>
<evidence type="ECO:0008006" key="4">
    <source>
        <dbReference type="Google" id="ProtNLM"/>
    </source>
</evidence>
<dbReference type="PRINTS" id="PR01582">
    <property type="entry name" value="KV33CHANNEL"/>
</dbReference>
<feature type="compositionally biased region" description="Basic and acidic residues" evidence="1">
    <location>
        <begin position="245"/>
        <end position="254"/>
    </location>
</feature>
<reference evidence="2 3" key="1">
    <citation type="submission" date="2017-06" db="EMBL/GenBank/DDBJ databases">
        <title>Ant-infecting Ophiocordyceps genomes reveal a high diversity of potential behavioral manipulation genes and a possible major role for enterotoxins.</title>
        <authorList>
            <person name="De Bekker C."/>
            <person name="Evans H.C."/>
            <person name="Brachmann A."/>
            <person name="Hughes D.P."/>
        </authorList>
    </citation>
    <scope>NUCLEOTIDE SEQUENCE [LARGE SCALE GENOMIC DNA]</scope>
    <source>
        <strain evidence="2 3">Map16</strain>
    </source>
</reference>
<feature type="compositionally biased region" description="Low complexity" evidence="1">
    <location>
        <begin position="255"/>
        <end position="268"/>
    </location>
</feature>
<feature type="region of interest" description="Disordered" evidence="1">
    <location>
        <begin position="1"/>
        <end position="606"/>
    </location>
</feature>
<proteinExistence type="predicted"/>
<feature type="compositionally biased region" description="Basic and acidic residues" evidence="1">
    <location>
        <begin position="350"/>
        <end position="370"/>
    </location>
</feature>
<evidence type="ECO:0000313" key="2">
    <source>
        <dbReference type="EMBL" id="PHH69287.1"/>
    </source>
</evidence>
<protein>
    <recommendedName>
        <fullName evidence="4">Histone deacetylation protein Rxt3</fullName>
    </recommendedName>
</protein>
<feature type="compositionally biased region" description="Low complexity" evidence="1">
    <location>
        <begin position="7"/>
        <end position="30"/>
    </location>
</feature>
<feature type="region of interest" description="Disordered" evidence="1">
    <location>
        <begin position="1038"/>
        <end position="1077"/>
    </location>
</feature>
<feature type="compositionally biased region" description="Basic and acidic residues" evidence="1">
    <location>
        <begin position="419"/>
        <end position="436"/>
    </location>
</feature>
<evidence type="ECO:0000313" key="3">
    <source>
        <dbReference type="Proteomes" id="UP000226431"/>
    </source>
</evidence>
<feature type="compositionally biased region" description="Basic residues" evidence="1">
    <location>
        <begin position="720"/>
        <end position="729"/>
    </location>
</feature>
<feature type="compositionally biased region" description="Pro residues" evidence="1">
    <location>
        <begin position="140"/>
        <end position="151"/>
    </location>
</feature>
<dbReference type="Proteomes" id="UP000226431">
    <property type="component" value="Unassembled WGS sequence"/>
</dbReference>
<feature type="compositionally biased region" description="Low complexity" evidence="1">
    <location>
        <begin position="765"/>
        <end position="781"/>
    </location>
</feature>
<keyword evidence="3" id="KW-1185">Reference proteome</keyword>
<feature type="compositionally biased region" description="Pro residues" evidence="1">
    <location>
        <begin position="451"/>
        <end position="480"/>
    </location>
</feature>
<feature type="compositionally biased region" description="Polar residues" evidence="1">
    <location>
        <begin position="733"/>
        <end position="746"/>
    </location>
</feature>
<dbReference type="AlphaFoldDB" id="A0A2C5YKJ6"/>
<organism evidence="2 3">
    <name type="scientific">Ophiocordyceps camponoti-rufipedis</name>
    <dbReference type="NCBI Taxonomy" id="2004952"/>
    <lineage>
        <taxon>Eukaryota</taxon>
        <taxon>Fungi</taxon>
        <taxon>Dikarya</taxon>
        <taxon>Ascomycota</taxon>
        <taxon>Pezizomycotina</taxon>
        <taxon>Sordariomycetes</taxon>
        <taxon>Hypocreomycetidae</taxon>
        <taxon>Hypocreales</taxon>
        <taxon>Ophiocordycipitaceae</taxon>
        <taxon>Ophiocordyceps</taxon>
    </lineage>
</organism>
<feature type="compositionally biased region" description="Basic and acidic residues" evidence="1">
    <location>
        <begin position="378"/>
        <end position="392"/>
    </location>
</feature>
<feature type="compositionally biased region" description="Low complexity" evidence="1">
    <location>
        <begin position="187"/>
        <end position="205"/>
    </location>
</feature>
<dbReference type="STRING" id="2004952.A0A2C5YKJ6"/>
<feature type="compositionally biased region" description="Basic and acidic residues" evidence="1">
    <location>
        <begin position="320"/>
        <end position="338"/>
    </location>
</feature>
<feature type="compositionally biased region" description="Low complexity" evidence="1">
    <location>
        <begin position="129"/>
        <end position="139"/>
    </location>
</feature>
<accession>A0A2C5YKJ6</accession>
<dbReference type="GO" id="GO:0005249">
    <property type="term" value="F:voltage-gated potassium channel activity"/>
    <property type="evidence" value="ECO:0007669"/>
    <property type="project" value="InterPro"/>
</dbReference>